<evidence type="ECO:0000259" key="2">
    <source>
        <dbReference type="PROSITE" id="PS50883"/>
    </source>
</evidence>
<sequence length="661" mass="73546">MTDEQGQTLLYTLFGTTSPHWRLTSDSDALHFAEDENANTNMAVPLTPAQASLLRAMTVITSSINLTLSLHGEPVPMHFVGRKVNQSTWAGTSSAWGDTSAVARDLTLGLSFAEQVVSEANSVIVILDQRGNIQRFNRLSEEYTGLKEQEVIGRNVFQLFMTKQEAQASRRNIAGFFREGSSYEVERWIKTRKGQRLFLFRNKFVHSGSGKNEIFLICSGTDITEERRAQERLRVLANTDTVTGLPNRNAIHQQISLALELANGSQTGVVYLDLDNFKKVNDAYGHMFGDQLLQAVSLAILSCLGKDQTLARLGGDEFVVLAEHTSQAALEAMASRILERLRQPFRIGLIEVYSGCSIGIALAPLHGEDRESLIRNADTAMYHAKENGRGKFCVFANEMNQRVFEYLWLDTNLRKALELDHLVVHYQPKLNAEGEVLSAEALVRWNSPERGLVPPGDFISYAEESGLIVPLGRWVMLNVLQQIIKWRSEGIYLRVAVNVSAKQLIDQSIYTDLKHALNEAGLTDCPIDIELTESCLIENEAGALMLMKQFQELGAQVHLDDFGTGYSSLSQLARVPIDAIKLDQSFVRNINKQPVAQSLVRAIVAVAKALKLQVIAEGIETKAEEKFVMANGVDGRQGYYYAKPMPAEELGHWLAKHPARV</sequence>
<dbReference type="InterPro" id="IPR000160">
    <property type="entry name" value="GGDEF_dom"/>
</dbReference>
<dbReference type="Gene3D" id="3.20.20.450">
    <property type="entry name" value="EAL domain"/>
    <property type="match status" value="1"/>
</dbReference>
<dbReference type="InterPro" id="IPR001633">
    <property type="entry name" value="EAL_dom"/>
</dbReference>
<comment type="caution">
    <text evidence="4">The sequence shown here is derived from an EMBL/GenBank/DDBJ whole genome shotgun (WGS) entry which is preliminary data.</text>
</comment>
<dbReference type="InterPro" id="IPR043128">
    <property type="entry name" value="Rev_trsase/Diguanyl_cyclase"/>
</dbReference>
<dbReference type="EMBL" id="JANIET010000001">
    <property type="protein sequence ID" value="MCQ8227845.1"/>
    <property type="molecule type" value="Genomic_DNA"/>
</dbReference>
<dbReference type="GO" id="GO:0071111">
    <property type="term" value="F:cyclic-guanylate-specific phosphodiesterase activity"/>
    <property type="evidence" value="ECO:0007669"/>
    <property type="project" value="UniProtKB-EC"/>
</dbReference>
<dbReference type="RefSeq" id="WP_256696549.1">
    <property type="nucleotide sequence ID" value="NZ_JANIES010000001.1"/>
</dbReference>
<dbReference type="PROSITE" id="PS50887">
    <property type="entry name" value="GGDEF"/>
    <property type="match status" value="1"/>
</dbReference>
<dbReference type="InterPro" id="IPR029787">
    <property type="entry name" value="Nucleotide_cyclase"/>
</dbReference>
<reference evidence="4 5" key="1">
    <citation type="submission" date="2022-07" db="EMBL/GenBank/DDBJ databases">
        <title>Pantoea trifolii sp. nov. isolated from root nodules of Trifolium rubens.</title>
        <authorList>
            <person name="Kalita M."/>
            <person name="Wdowiak-Wrobel S."/>
            <person name="Marek-Kozaczuk M."/>
            <person name="Palusinska-Szysz M."/>
            <person name="Sokolowski W."/>
            <person name="Coutinho T."/>
            <person name="Hlahane L."/>
        </authorList>
    </citation>
    <scope>NUCLEOTIDE SEQUENCE [LARGE SCALE GENOMIC DNA]</scope>
    <source>
        <strain evidence="4 5">MMK2</strain>
    </source>
</reference>
<dbReference type="SMART" id="SM00267">
    <property type="entry name" value="GGDEF"/>
    <property type="match status" value="1"/>
</dbReference>
<dbReference type="Gene3D" id="3.30.70.270">
    <property type="match status" value="1"/>
</dbReference>
<dbReference type="PANTHER" id="PTHR44757">
    <property type="entry name" value="DIGUANYLATE CYCLASE DGCP"/>
    <property type="match status" value="1"/>
</dbReference>
<dbReference type="SUPFAM" id="SSF55785">
    <property type="entry name" value="PYP-like sensor domain (PAS domain)"/>
    <property type="match status" value="1"/>
</dbReference>
<dbReference type="PROSITE" id="PS50112">
    <property type="entry name" value="PAS"/>
    <property type="match status" value="1"/>
</dbReference>
<organism evidence="4 5">
    <name type="scientific">Pantoea trifolii</name>
    <dbReference type="NCBI Taxonomy" id="2968030"/>
    <lineage>
        <taxon>Bacteria</taxon>
        <taxon>Pseudomonadati</taxon>
        <taxon>Pseudomonadota</taxon>
        <taxon>Gammaproteobacteria</taxon>
        <taxon>Enterobacterales</taxon>
        <taxon>Erwiniaceae</taxon>
        <taxon>Pantoea</taxon>
    </lineage>
</organism>
<dbReference type="NCBIfam" id="TIGR00229">
    <property type="entry name" value="sensory_box"/>
    <property type="match status" value="1"/>
</dbReference>
<dbReference type="PANTHER" id="PTHR44757:SF11">
    <property type="entry name" value="CYCLIC DI-GMP PHOSPHODIESTERASE PDER"/>
    <property type="match status" value="1"/>
</dbReference>
<dbReference type="CDD" id="cd01948">
    <property type="entry name" value="EAL"/>
    <property type="match status" value="1"/>
</dbReference>
<dbReference type="SMART" id="SM00091">
    <property type="entry name" value="PAS"/>
    <property type="match status" value="1"/>
</dbReference>
<feature type="domain" description="GGDEF" evidence="3">
    <location>
        <begin position="265"/>
        <end position="397"/>
    </location>
</feature>
<protein>
    <submittedName>
        <fullName evidence="4">Cyclic di-GMP phosphodiesterase</fullName>
        <ecNumber evidence="4">3.1.4.52</ecNumber>
    </submittedName>
</protein>
<evidence type="ECO:0000259" key="1">
    <source>
        <dbReference type="PROSITE" id="PS50112"/>
    </source>
</evidence>
<dbReference type="Proteomes" id="UP001300015">
    <property type="component" value="Unassembled WGS sequence"/>
</dbReference>
<dbReference type="Pfam" id="PF00563">
    <property type="entry name" value="EAL"/>
    <property type="match status" value="1"/>
</dbReference>
<dbReference type="PROSITE" id="PS50883">
    <property type="entry name" value="EAL"/>
    <property type="match status" value="1"/>
</dbReference>
<feature type="domain" description="PAS" evidence="1">
    <location>
        <begin position="109"/>
        <end position="180"/>
    </location>
</feature>
<dbReference type="CDD" id="cd01949">
    <property type="entry name" value="GGDEF"/>
    <property type="match status" value="1"/>
</dbReference>
<dbReference type="InterPro" id="IPR000014">
    <property type="entry name" value="PAS"/>
</dbReference>
<dbReference type="SUPFAM" id="SSF141868">
    <property type="entry name" value="EAL domain-like"/>
    <property type="match status" value="1"/>
</dbReference>
<name>A0ABT1VK16_9GAMM</name>
<dbReference type="Gene3D" id="3.30.450.20">
    <property type="entry name" value="PAS domain"/>
    <property type="match status" value="1"/>
</dbReference>
<keyword evidence="4" id="KW-0378">Hydrolase</keyword>
<dbReference type="CDD" id="cd00130">
    <property type="entry name" value="PAS"/>
    <property type="match status" value="1"/>
</dbReference>
<gene>
    <name evidence="4" type="primary">pdeR</name>
    <name evidence="4" type="ORF">NQH49_10190</name>
</gene>
<dbReference type="Pfam" id="PF00990">
    <property type="entry name" value="GGDEF"/>
    <property type="match status" value="1"/>
</dbReference>
<accession>A0ABT1VK16</accession>
<proteinExistence type="predicted"/>
<dbReference type="InterPro" id="IPR035919">
    <property type="entry name" value="EAL_sf"/>
</dbReference>
<evidence type="ECO:0000313" key="4">
    <source>
        <dbReference type="EMBL" id="MCQ8227845.1"/>
    </source>
</evidence>
<dbReference type="InterPro" id="IPR035965">
    <property type="entry name" value="PAS-like_dom_sf"/>
</dbReference>
<dbReference type="Pfam" id="PF13426">
    <property type="entry name" value="PAS_9"/>
    <property type="match status" value="1"/>
</dbReference>
<evidence type="ECO:0000313" key="5">
    <source>
        <dbReference type="Proteomes" id="UP001300015"/>
    </source>
</evidence>
<dbReference type="NCBIfam" id="TIGR00254">
    <property type="entry name" value="GGDEF"/>
    <property type="match status" value="1"/>
</dbReference>
<evidence type="ECO:0000259" key="3">
    <source>
        <dbReference type="PROSITE" id="PS50887"/>
    </source>
</evidence>
<dbReference type="EC" id="3.1.4.52" evidence="4"/>
<dbReference type="SUPFAM" id="SSF55073">
    <property type="entry name" value="Nucleotide cyclase"/>
    <property type="match status" value="1"/>
</dbReference>
<dbReference type="SMART" id="SM00052">
    <property type="entry name" value="EAL"/>
    <property type="match status" value="1"/>
</dbReference>
<dbReference type="InterPro" id="IPR052155">
    <property type="entry name" value="Biofilm_reg_signaling"/>
</dbReference>
<dbReference type="NCBIfam" id="NF007474">
    <property type="entry name" value="PRK10060.1"/>
    <property type="match status" value="1"/>
</dbReference>
<feature type="domain" description="EAL" evidence="2">
    <location>
        <begin position="406"/>
        <end position="658"/>
    </location>
</feature>
<keyword evidence="5" id="KW-1185">Reference proteome</keyword>